<evidence type="ECO:0000313" key="3">
    <source>
        <dbReference type="Proteomes" id="UP001239626"/>
    </source>
</evidence>
<name>A0ABU0EE70_9CELL</name>
<feature type="transmembrane region" description="Helical" evidence="1">
    <location>
        <begin position="20"/>
        <end position="40"/>
    </location>
</feature>
<organism evidence="2 3">
    <name type="scientific">Cellulomonas humilata</name>
    <dbReference type="NCBI Taxonomy" id="144055"/>
    <lineage>
        <taxon>Bacteria</taxon>
        <taxon>Bacillati</taxon>
        <taxon>Actinomycetota</taxon>
        <taxon>Actinomycetes</taxon>
        <taxon>Micrococcales</taxon>
        <taxon>Cellulomonadaceae</taxon>
        <taxon>Cellulomonas</taxon>
    </lineage>
</organism>
<comment type="caution">
    <text evidence="2">The sequence shown here is derived from an EMBL/GenBank/DDBJ whole genome shotgun (WGS) entry which is preliminary data.</text>
</comment>
<reference evidence="2 3" key="1">
    <citation type="submission" date="2023-07" db="EMBL/GenBank/DDBJ databases">
        <title>Sorghum-associated microbial communities from plants grown in Nebraska, USA.</title>
        <authorList>
            <person name="Schachtman D."/>
        </authorList>
    </citation>
    <scope>NUCLEOTIDE SEQUENCE [LARGE SCALE GENOMIC DNA]</scope>
    <source>
        <strain evidence="2 3">BE332</strain>
    </source>
</reference>
<gene>
    <name evidence="2" type="ORF">J2X26_001682</name>
</gene>
<keyword evidence="1" id="KW-0812">Transmembrane</keyword>
<evidence type="ECO:0000313" key="2">
    <source>
        <dbReference type="EMBL" id="MDQ0373371.1"/>
    </source>
</evidence>
<accession>A0ABU0EE70</accession>
<keyword evidence="3" id="KW-1185">Reference proteome</keyword>
<dbReference type="EMBL" id="JAUSVB010000002">
    <property type="protein sequence ID" value="MDQ0373371.1"/>
    <property type="molecule type" value="Genomic_DNA"/>
</dbReference>
<sequence length="56" mass="5916">MSNNGVTRPSLAFGDVTIAALDGLLCNALVTLASHVFVLYRSNGYVIMRVTTTISA</sequence>
<dbReference type="Proteomes" id="UP001239626">
    <property type="component" value="Unassembled WGS sequence"/>
</dbReference>
<keyword evidence="1" id="KW-1133">Transmembrane helix</keyword>
<evidence type="ECO:0000256" key="1">
    <source>
        <dbReference type="SAM" id="Phobius"/>
    </source>
</evidence>
<proteinExistence type="predicted"/>
<keyword evidence="1" id="KW-0472">Membrane</keyword>
<protein>
    <submittedName>
        <fullName evidence="2">Uncharacterized protein</fullName>
    </submittedName>
</protein>